<dbReference type="SUPFAM" id="SSF56801">
    <property type="entry name" value="Acetyl-CoA synthetase-like"/>
    <property type="match status" value="1"/>
</dbReference>
<dbReference type="Gene3D" id="3.40.50.12780">
    <property type="entry name" value="N-terminal domain of ligase-like"/>
    <property type="match status" value="1"/>
</dbReference>
<dbReference type="EMBL" id="JAADZU010000141">
    <property type="protein sequence ID" value="NDK92578.1"/>
    <property type="molecule type" value="Genomic_DNA"/>
</dbReference>
<reference evidence="3 4" key="1">
    <citation type="submission" date="2020-01" db="EMBL/GenBank/DDBJ databases">
        <title>Investigation of new actinobacteria for the biodesulphurisation of diesel fuel.</title>
        <authorList>
            <person name="Athi Narayanan S.M."/>
        </authorList>
    </citation>
    <scope>NUCLEOTIDE SEQUENCE [LARGE SCALE GENOMIC DNA]</scope>
    <source>
        <strain evidence="3 4">213E</strain>
    </source>
</reference>
<keyword evidence="3" id="KW-0436">Ligase</keyword>
<accession>A0A7K3LWC7</accession>
<dbReference type="PANTHER" id="PTHR43767">
    <property type="entry name" value="LONG-CHAIN-FATTY-ACID--COA LIGASE"/>
    <property type="match status" value="1"/>
</dbReference>
<dbReference type="Proteomes" id="UP000466307">
    <property type="component" value="Unassembled WGS sequence"/>
</dbReference>
<gene>
    <name evidence="3" type="ORF">GYA93_23955</name>
</gene>
<dbReference type="PROSITE" id="PS00455">
    <property type="entry name" value="AMP_BINDING"/>
    <property type="match status" value="1"/>
</dbReference>
<dbReference type="PANTHER" id="PTHR43767:SF1">
    <property type="entry name" value="NONRIBOSOMAL PEPTIDE SYNTHASE PES1 (EUROFUNG)-RELATED"/>
    <property type="match status" value="1"/>
</dbReference>
<sequence>MRIEAGSAFTRAAARFGDRLAVIDTLGSRRTYRQLQDRANSAGSGLMASGVKRGDRVGVLSHNRIEVVEVWLGLERFGLVRVVLHSHFEISTHVKTLNEVGASTLVFHEAFASEVAAAREELATVERYVCIGESCPEWAVPYSSVIGKGDVANPCLDVEEDEPCFLQLTTGTTGHPKPWIHTHRSWRGVIENNIEHLDSFGRGSAAVGPDDVNLHFHALQWATGFQTLMPYLLRGALSVVADDSVFDPAVLLQQMIDHRVTGMLIPAPMLEPVLDLIERDEITLPNLRKLVIFFATAELLQRVSRLLGDCWCHGYGSSEQGAPVTRLLFDDLDSEDTWGSIGRPSSSFTEVRVVSVDGEPLGPGEVGEIVVRTPMAAAGYWGLPEKTSAAFFPGGWFRAGDVGSMDADGRVHYLDRAKDMIQTEVGVVYPHVVEARILAHGSVAHCGVTGVRTEVDGPAQVIAAVVLKEETDDREAVRVSILELAADAPEYERPKQVIIVDELPTVLGGAKVQREVLAHLLVAAGTGVSV</sequence>
<comment type="caution">
    <text evidence="3">The sequence shown here is derived from an EMBL/GenBank/DDBJ whole genome shotgun (WGS) entry which is preliminary data.</text>
</comment>
<dbReference type="InterPro" id="IPR045851">
    <property type="entry name" value="AMP-bd_C_sf"/>
</dbReference>
<dbReference type="InterPro" id="IPR050237">
    <property type="entry name" value="ATP-dep_AMP-bd_enzyme"/>
</dbReference>
<feature type="domain" description="AMP-binding enzyme C-terminal" evidence="2">
    <location>
        <begin position="433"/>
        <end position="504"/>
    </location>
</feature>
<dbReference type="RefSeq" id="WP_162128930.1">
    <property type="nucleotide sequence ID" value="NZ_JAADZU010000141.1"/>
</dbReference>
<dbReference type="InterPro" id="IPR025110">
    <property type="entry name" value="AMP-bd_C"/>
</dbReference>
<name>A0A7K3LWC7_9ACTN</name>
<dbReference type="AlphaFoldDB" id="A0A7K3LWC7"/>
<dbReference type="InterPro" id="IPR000873">
    <property type="entry name" value="AMP-dep_synth/lig_dom"/>
</dbReference>
<dbReference type="InterPro" id="IPR042099">
    <property type="entry name" value="ANL_N_sf"/>
</dbReference>
<evidence type="ECO:0000259" key="2">
    <source>
        <dbReference type="Pfam" id="PF13193"/>
    </source>
</evidence>
<organism evidence="3 4">
    <name type="scientific">Gordonia desulfuricans</name>
    <dbReference type="NCBI Taxonomy" id="89051"/>
    <lineage>
        <taxon>Bacteria</taxon>
        <taxon>Bacillati</taxon>
        <taxon>Actinomycetota</taxon>
        <taxon>Actinomycetes</taxon>
        <taxon>Mycobacteriales</taxon>
        <taxon>Gordoniaceae</taxon>
        <taxon>Gordonia</taxon>
    </lineage>
</organism>
<feature type="domain" description="AMP-dependent synthetase/ligase" evidence="1">
    <location>
        <begin position="9"/>
        <end position="381"/>
    </location>
</feature>
<evidence type="ECO:0000259" key="1">
    <source>
        <dbReference type="Pfam" id="PF00501"/>
    </source>
</evidence>
<dbReference type="InterPro" id="IPR020845">
    <property type="entry name" value="AMP-binding_CS"/>
</dbReference>
<dbReference type="GO" id="GO:0016878">
    <property type="term" value="F:acid-thiol ligase activity"/>
    <property type="evidence" value="ECO:0007669"/>
    <property type="project" value="UniProtKB-ARBA"/>
</dbReference>
<evidence type="ECO:0000313" key="4">
    <source>
        <dbReference type="Proteomes" id="UP000466307"/>
    </source>
</evidence>
<protein>
    <submittedName>
        <fullName evidence="3">Acyl--CoA ligase</fullName>
    </submittedName>
</protein>
<dbReference type="Gene3D" id="3.30.300.30">
    <property type="match status" value="1"/>
</dbReference>
<dbReference type="Pfam" id="PF00501">
    <property type="entry name" value="AMP-binding"/>
    <property type="match status" value="1"/>
</dbReference>
<keyword evidence="4" id="KW-1185">Reference proteome</keyword>
<evidence type="ECO:0000313" key="3">
    <source>
        <dbReference type="EMBL" id="NDK92578.1"/>
    </source>
</evidence>
<proteinExistence type="predicted"/>
<dbReference type="Pfam" id="PF13193">
    <property type="entry name" value="AMP-binding_C"/>
    <property type="match status" value="1"/>
</dbReference>